<feature type="transmembrane region" description="Helical" evidence="9">
    <location>
        <begin position="31"/>
        <end position="52"/>
    </location>
</feature>
<feature type="transmembrane region" description="Helical" evidence="9">
    <location>
        <begin position="121"/>
        <end position="149"/>
    </location>
</feature>
<evidence type="ECO:0000256" key="4">
    <source>
        <dbReference type="ARBA" id="ARBA00022475"/>
    </source>
</evidence>
<comment type="caution">
    <text evidence="12">The sequence shown here is derived from an EMBL/GenBank/DDBJ whole genome shotgun (WGS) entry which is preliminary data.</text>
</comment>
<comment type="function">
    <text evidence="10">Part of the binding-protein-dependent transport system for phosphate; probably responsible for the translocation of the substrate across the membrane.</text>
</comment>
<evidence type="ECO:0000256" key="8">
    <source>
        <dbReference type="ARBA" id="ARBA00023136"/>
    </source>
</evidence>
<name>A0ABW0J6T1_9BURK</name>
<dbReference type="Pfam" id="PF00528">
    <property type="entry name" value="BPD_transp_1"/>
    <property type="match status" value="1"/>
</dbReference>
<comment type="similarity">
    <text evidence="2 10">Belongs to the binding-protein-dependent transport system permease family. CysTW subfamily.</text>
</comment>
<evidence type="ECO:0000256" key="9">
    <source>
        <dbReference type="RuleBase" id="RU363032"/>
    </source>
</evidence>
<dbReference type="CDD" id="cd06261">
    <property type="entry name" value="TM_PBP2"/>
    <property type="match status" value="1"/>
</dbReference>
<dbReference type="PANTHER" id="PTHR30425">
    <property type="entry name" value="PHOSPHATE TRANSPORT SYSTEM PERMEASE PROTEIN PST"/>
    <property type="match status" value="1"/>
</dbReference>
<evidence type="ECO:0000256" key="2">
    <source>
        <dbReference type="ARBA" id="ARBA00007069"/>
    </source>
</evidence>
<dbReference type="NCBIfam" id="TIGR02138">
    <property type="entry name" value="phosphate_pstC"/>
    <property type="match status" value="1"/>
</dbReference>
<evidence type="ECO:0000256" key="10">
    <source>
        <dbReference type="RuleBase" id="RU363054"/>
    </source>
</evidence>
<keyword evidence="13" id="KW-1185">Reference proteome</keyword>
<dbReference type="InterPro" id="IPR051124">
    <property type="entry name" value="Phosphate_Transport_Permease"/>
</dbReference>
<feature type="transmembrane region" description="Helical" evidence="9">
    <location>
        <begin position="234"/>
        <end position="258"/>
    </location>
</feature>
<dbReference type="EMBL" id="JBHSMP010000009">
    <property type="protein sequence ID" value="MFC5428630.1"/>
    <property type="molecule type" value="Genomic_DNA"/>
</dbReference>
<feature type="transmembrane region" description="Helical" evidence="9">
    <location>
        <begin position="84"/>
        <end position="109"/>
    </location>
</feature>
<dbReference type="InterPro" id="IPR000515">
    <property type="entry name" value="MetI-like"/>
</dbReference>
<accession>A0ABW0J6T1</accession>
<comment type="subcellular location">
    <subcellularLocation>
        <location evidence="10">Cell inner membrane</location>
        <topology evidence="10">Multi-pass membrane protein</topology>
    </subcellularLocation>
    <subcellularLocation>
        <location evidence="1 9">Cell membrane</location>
        <topology evidence="1 9">Multi-pass membrane protein</topology>
    </subcellularLocation>
</comment>
<evidence type="ECO:0000256" key="7">
    <source>
        <dbReference type="ARBA" id="ARBA00022989"/>
    </source>
</evidence>
<keyword evidence="10" id="KW-0997">Cell inner membrane</keyword>
<evidence type="ECO:0000256" key="6">
    <source>
        <dbReference type="ARBA" id="ARBA00022692"/>
    </source>
</evidence>
<evidence type="ECO:0000256" key="1">
    <source>
        <dbReference type="ARBA" id="ARBA00004651"/>
    </source>
</evidence>
<feature type="transmembrane region" description="Helical" evidence="9">
    <location>
        <begin position="169"/>
        <end position="195"/>
    </location>
</feature>
<dbReference type="Proteomes" id="UP001596103">
    <property type="component" value="Unassembled WGS sequence"/>
</dbReference>
<dbReference type="Gene3D" id="1.10.3720.10">
    <property type="entry name" value="MetI-like"/>
    <property type="match status" value="1"/>
</dbReference>
<dbReference type="PROSITE" id="PS50928">
    <property type="entry name" value="ABC_TM1"/>
    <property type="match status" value="1"/>
</dbReference>
<dbReference type="SUPFAM" id="SSF161098">
    <property type="entry name" value="MetI-like"/>
    <property type="match status" value="1"/>
</dbReference>
<reference evidence="13" key="1">
    <citation type="journal article" date="2019" name="Int. J. Syst. Evol. Microbiol.">
        <title>The Global Catalogue of Microorganisms (GCM) 10K type strain sequencing project: providing services to taxonomists for standard genome sequencing and annotation.</title>
        <authorList>
            <consortium name="The Broad Institute Genomics Platform"/>
            <consortium name="The Broad Institute Genome Sequencing Center for Infectious Disease"/>
            <person name="Wu L."/>
            <person name="Ma J."/>
        </authorList>
    </citation>
    <scope>NUCLEOTIDE SEQUENCE [LARGE SCALE GENOMIC DNA]</scope>
    <source>
        <strain evidence="13">CCUG 56042</strain>
    </source>
</reference>
<keyword evidence="6 9" id="KW-0812">Transmembrane</keyword>
<dbReference type="RefSeq" id="WP_377710494.1">
    <property type="nucleotide sequence ID" value="NZ_JBHSMP010000009.1"/>
</dbReference>
<dbReference type="InterPro" id="IPR035906">
    <property type="entry name" value="MetI-like_sf"/>
</dbReference>
<evidence type="ECO:0000313" key="13">
    <source>
        <dbReference type="Proteomes" id="UP001596103"/>
    </source>
</evidence>
<dbReference type="NCBIfam" id="NF008435">
    <property type="entry name" value="PRK11275.1"/>
    <property type="match status" value="1"/>
</dbReference>
<evidence type="ECO:0000259" key="11">
    <source>
        <dbReference type="PROSITE" id="PS50928"/>
    </source>
</evidence>
<keyword evidence="7 9" id="KW-1133">Transmembrane helix</keyword>
<keyword evidence="3 9" id="KW-0813">Transport</keyword>
<evidence type="ECO:0000256" key="3">
    <source>
        <dbReference type="ARBA" id="ARBA00022448"/>
    </source>
</evidence>
<keyword evidence="5 10" id="KW-0592">Phosphate transport</keyword>
<keyword evidence="4" id="KW-1003">Cell membrane</keyword>
<evidence type="ECO:0000313" key="12">
    <source>
        <dbReference type="EMBL" id="MFC5428630.1"/>
    </source>
</evidence>
<gene>
    <name evidence="12" type="primary">pstC</name>
    <name evidence="12" type="ORF">ACFPTO_07425</name>
</gene>
<evidence type="ECO:0000256" key="5">
    <source>
        <dbReference type="ARBA" id="ARBA00022592"/>
    </source>
</evidence>
<proteinExistence type="inferred from homology"/>
<sequence length="328" mass="34717">MSDIRLVSNPPGSAAQQKAPSRAGDVIFGSLTRLAAIVTLLLLGGIILSLIIDSLPAIKKFGFAFLWTADWDPPSDQFGALVPIYGTIATSLIALIIAVPVSFGIALFLTELSPSWLRRPLGIAIELLAAIPSIVYGMWGLLVFAPIFAQWFEKPLGDLLGGMPVIGALFQGAPIGIGILCAGVILAIMVIPYIAAVMRDVFEVTPVLLKESAYGIGCTTWEVMWKIVLPFTKTGVIGGIMLGLGRALGETMAVTFVIGNTNLLDNVSLFSPGNSITSALANEFAEANPGLHTAALMELGLILFVITFIVLSISKLLLLRLEKSEGAR</sequence>
<organism evidence="12 13">
    <name type="scientific">Paraburkholderia denitrificans</name>
    <dbReference type="NCBI Taxonomy" id="694025"/>
    <lineage>
        <taxon>Bacteria</taxon>
        <taxon>Pseudomonadati</taxon>
        <taxon>Pseudomonadota</taxon>
        <taxon>Betaproteobacteria</taxon>
        <taxon>Burkholderiales</taxon>
        <taxon>Burkholderiaceae</taxon>
        <taxon>Paraburkholderia</taxon>
    </lineage>
</organism>
<protein>
    <recommendedName>
        <fullName evidence="10">Phosphate transport system permease protein</fullName>
    </recommendedName>
</protein>
<keyword evidence="8 9" id="KW-0472">Membrane</keyword>
<feature type="domain" description="ABC transmembrane type-1" evidence="11">
    <location>
        <begin position="84"/>
        <end position="314"/>
    </location>
</feature>
<dbReference type="PANTHER" id="PTHR30425:SF1">
    <property type="entry name" value="PHOSPHATE TRANSPORT SYSTEM PERMEASE PROTEIN PSTC"/>
    <property type="match status" value="1"/>
</dbReference>
<feature type="transmembrane region" description="Helical" evidence="9">
    <location>
        <begin position="299"/>
        <end position="318"/>
    </location>
</feature>
<dbReference type="InterPro" id="IPR011864">
    <property type="entry name" value="Phosphate_PstC"/>
</dbReference>